<evidence type="ECO:0000313" key="2">
    <source>
        <dbReference type="EMBL" id="MDV2683671.1"/>
    </source>
</evidence>
<proteinExistence type="predicted"/>
<organism evidence="2 3">
    <name type="scientific">Alkalihalophilus lindianensis</name>
    <dbReference type="NCBI Taxonomy" id="1630542"/>
    <lineage>
        <taxon>Bacteria</taxon>
        <taxon>Bacillati</taxon>
        <taxon>Bacillota</taxon>
        <taxon>Bacilli</taxon>
        <taxon>Bacillales</taxon>
        <taxon>Bacillaceae</taxon>
        <taxon>Alkalihalophilus</taxon>
    </lineage>
</organism>
<keyword evidence="3" id="KW-1185">Reference proteome</keyword>
<accession>A0ABU3X700</accession>
<dbReference type="Proteomes" id="UP001287282">
    <property type="component" value="Unassembled WGS sequence"/>
</dbReference>
<sequence length="168" mass="18204">MSYFRTQSVSHCGCGPVEEKRSFKKPAKEKKEKTKCEGCFCHFAKKFGMASFSSVTIRDTEYTTEITIPNIVAHILGNKVLVSNIQLVGCPKKNCCVTLQFTPLTLAEILAALGLADVAALLALLLALLPDLTEALLTAIFGGAPFFRVVDCEKVSSFAPTGNGMMMF</sequence>
<keyword evidence="1" id="KW-1133">Transmembrane helix</keyword>
<keyword evidence="1" id="KW-0472">Membrane</keyword>
<gene>
    <name evidence="2" type="ORF">RYX56_04685</name>
</gene>
<protein>
    <submittedName>
        <fullName evidence="2">Uncharacterized protein</fullName>
    </submittedName>
</protein>
<evidence type="ECO:0000256" key="1">
    <source>
        <dbReference type="SAM" id="Phobius"/>
    </source>
</evidence>
<keyword evidence="1" id="KW-0812">Transmembrane</keyword>
<reference evidence="2 3" key="1">
    <citation type="submission" date="2023-10" db="EMBL/GenBank/DDBJ databases">
        <title>Screening of Alkalihalobacillus lindianensis BZ-TG-R113 and Its Alleviation of Salt Stress on Rapeseed Growth.</title>
        <authorList>
            <person name="Zhao B."/>
            <person name="Guo T."/>
        </authorList>
    </citation>
    <scope>NUCLEOTIDE SEQUENCE [LARGE SCALE GENOMIC DNA]</scope>
    <source>
        <strain evidence="2 3">BZ-TG-R113</strain>
    </source>
</reference>
<dbReference type="RefSeq" id="WP_317120970.1">
    <property type="nucleotide sequence ID" value="NZ_JAWJBA010000001.1"/>
</dbReference>
<dbReference type="EMBL" id="JAWJBA010000001">
    <property type="protein sequence ID" value="MDV2683671.1"/>
    <property type="molecule type" value="Genomic_DNA"/>
</dbReference>
<feature type="transmembrane region" description="Helical" evidence="1">
    <location>
        <begin position="109"/>
        <end position="129"/>
    </location>
</feature>
<evidence type="ECO:0000313" key="3">
    <source>
        <dbReference type="Proteomes" id="UP001287282"/>
    </source>
</evidence>
<name>A0ABU3X700_9BACI</name>
<comment type="caution">
    <text evidence="2">The sequence shown here is derived from an EMBL/GenBank/DDBJ whole genome shotgun (WGS) entry which is preliminary data.</text>
</comment>